<comment type="caution">
    <text evidence="10">The sequence shown here is derived from an EMBL/GenBank/DDBJ whole genome shotgun (WGS) entry which is preliminary data.</text>
</comment>
<evidence type="ECO:0000256" key="2">
    <source>
        <dbReference type="ARBA" id="ARBA00002388"/>
    </source>
</evidence>
<dbReference type="InterPro" id="IPR011990">
    <property type="entry name" value="TPR-like_helical_dom_sf"/>
</dbReference>
<dbReference type="EMBL" id="QKYT01000031">
    <property type="protein sequence ID" value="RIA97345.1"/>
    <property type="molecule type" value="Genomic_DNA"/>
</dbReference>
<dbReference type="PANTHER" id="PTHR11071">
    <property type="entry name" value="PEPTIDYL-PROLYL CIS-TRANS ISOMERASE"/>
    <property type="match status" value="1"/>
</dbReference>
<dbReference type="InterPro" id="IPR029000">
    <property type="entry name" value="Cyclophilin-like_dom_sf"/>
</dbReference>
<evidence type="ECO:0000256" key="7">
    <source>
        <dbReference type="ARBA" id="ARBA00023235"/>
    </source>
</evidence>
<dbReference type="SUPFAM" id="SSF50891">
    <property type="entry name" value="Cyclophilin-like"/>
    <property type="match status" value="1"/>
</dbReference>
<dbReference type="FunFam" id="2.40.100.10:FF:000022">
    <property type="entry name" value="Peptidyl-prolyl cis-trans isomerase CYP95"/>
    <property type="match status" value="1"/>
</dbReference>
<dbReference type="PROSITE" id="PS50293">
    <property type="entry name" value="TPR_REGION"/>
    <property type="match status" value="1"/>
</dbReference>
<dbReference type="InterPro" id="IPR002130">
    <property type="entry name" value="Cyclophilin-type_PPIase_dom"/>
</dbReference>
<feature type="domain" description="PPIase cyclophilin-type" evidence="9">
    <location>
        <begin position="6"/>
        <end position="170"/>
    </location>
</feature>
<dbReference type="GO" id="GO:0005737">
    <property type="term" value="C:cytoplasm"/>
    <property type="evidence" value="ECO:0007669"/>
    <property type="project" value="TreeGrafter"/>
</dbReference>
<keyword evidence="11" id="KW-1185">Reference proteome</keyword>
<dbReference type="Proteomes" id="UP000265703">
    <property type="component" value="Unassembled WGS sequence"/>
</dbReference>
<dbReference type="SMART" id="SM00028">
    <property type="entry name" value="TPR"/>
    <property type="match status" value="3"/>
</dbReference>
<protein>
    <recommendedName>
        <fullName evidence="3">peptidylprolyl isomerase</fullName>
        <ecNumber evidence="3">5.2.1.8</ecNumber>
    </recommendedName>
</protein>
<dbReference type="Pfam" id="PF00515">
    <property type="entry name" value="TPR_1"/>
    <property type="match status" value="1"/>
</dbReference>
<dbReference type="Gene3D" id="2.40.100.10">
    <property type="entry name" value="Cyclophilin-like"/>
    <property type="match status" value="1"/>
</dbReference>
<dbReference type="GO" id="GO:0003755">
    <property type="term" value="F:peptidyl-prolyl cis-trans isomerase activity"/>
    <property type="evidence" value="ECO:0007669"/>
    <property type="project" value="UniProtKB-KW"/>
</dbReference>
<keyword evidence="5 8" id="KW-0802">TPR repeat</keyword>
<sequence length="364" mass="40499">MSVRCFFDIDIGDVREGRIVFELFDDLVPNTVENFRALCTGEKGIGKSGHPLHYKGSTFHRVIKGFMVQGGDFTRGDGTGGESIYGDKFDDEGFDVKHDEPFLLSMANAGANTNGSQFFITTGKATHLDNKHVIFGKVLKGKSVVRAIENNPTGANDRPIKKVTIVDCGELKEDEDDGVSVPADGDIYEDWPEDESGPSSPENLLETAQKVKDIGNDYFKKGDYLNANKKYSKAIRYLNEKTTFEDDDPPELERKFYSLKIPCYLNKAACALKLNNRQSAVDDTTTVLEMSPEYLSDTDKAKALYRRGSAKVGMKDEEEAIKDLQEALKLNPKDAAIVKEMAIANQKIQAREKAQKKAFAKMFD</sequence>
<reference evidence="10 11" key="1">
    <citation type="submission" date="2018-06" db="EMBL/GenBank/DDBJ databases">
        <title>Comparative genomics reveals the genomic features of Rhizophagus irregularis, R. cerebriforme, R. diaphanum and Gigaspora rosea, and their symbiotic lifestyle signature.</title>
        <authorList>
            <person name="Morin E."/>
            <person name="San Clemente H."/>
            <person name="Chen E.C.H."/>
            <person name="De La Providencia I."/>
            <person name="Hainaut M."/>
            <person name="Kuo A."/>
            <person name="Kohler A."/>
            <person name="Murat C."/>
            <person name="Tang N."/>
            <person name="Roy S."/>
            <person name="Loubradou J."/>
            <person name="Henrissat B."/>
            <person name="Grigoriev I.V."/>
            <person name="Corradi N."/>
            <person name="Roux C."/>
            <person name="Martin F.M."/>
        </authorList>
    </citation>
    <scope>NUCLEOTIDE SEQUENCE [LARGE SCALE GENOMIC DNA]</scope>
    <source>
        <strain evidence="10 11">DAOM 227022</strain>
    </source>
</reference>
<evidence type="ECO:0000256" key="1">
    <source>
        <dbReference type="ARBA" id="ARBA00000971"/>
    </source>
</evidence>
<evidence type="ECO:0000313" key="11">
    <source>
        <dbReference type="Proteomes" id="UP000265703"/>
    </source>
</evidence>
<dbReference type="OrthoDB" id="407558at2759"/>
<accession>A0A397TLI8</accession>
<name>A0A397TLI8_9GLOM</name>
<dbReference type="InterPro" id="IPR020892">
    <property type="entry name" value="Cyclophilin-type_PPIase_CS"/>
</dbReference>
<dbReference type="GO" id="GO:0042026">
    <property type="term" value="P:protein refolding"/>
    <property type="evidence" value="ECO:0007669"/>
    <property type="project" value="UniProtKB-ARBA"/>
</dbReference>
<evidence type="ECO:0000259" key="9">
    <source>
        <dbReference type="PROSITE" id="PS50072"/>
    </source>
</evidence>
<dbReference type="SUPFAM" id="SSF48452">
    <property type="entry name" value="TPR-like"/>
    <property type="match status" value="1"/>
</dbReference>
<organism evidence="10 11">
    <name type="scientific">Glomus cerebriforme</name>
    <dbReference type="NCBI Taxonomy" id="658196"/>
    <lineage>
        <taxon>Eukaryota</taxon>
        <taxon>Fungi</taxon>
        <taxon>Fungi incertae sedis</taxon>
        <taxon>Mucoromycota</taxon>
        <taxon>Glomeromycotina</taxon>
        <taxon>Glomeromycetes</taxon>
        <taxon>Glomerales</taxon>
        <taxon>Glomeraceae</taxon>
        <taxon>Glomus</taxon>
    </lineage>
</organism>
<evidence type="ECO:0000256" key="3">
    <source>
        <dbReference type="ARBA" id="ARBA00013194"/>
    </source>
</evidence>
<comment type="function">
    <text evidence="2">PPIases accelerate the folding of proteins. It catalyzes the cis-trans isomerization of proline imidic peptide bonds in oligopeptides.</text>
</comment>
<evidence type="ECO:0000313" key="10">
    <source>
        <dbReference type="EMBL" id="RIA97345.1"/>
    </source>
</evidence>
<keyword evidence="6" id="KW-0697">Rotamase</keyword>
<evidence type="ECO:0000256" key="6">
    <source>
        <dbReference type="ARBA" id="ARBA00023110"/>
    </source>
</evidence>
<comment type="catalytic activity">
    <reaction evidence="1">
        <text>[protein]-peptidylproline (omega=180) = [protein]-peptidylproline (omega=0)</text>
        <dbReference type="Rhea" id="RHEA:16237"/>
        <dbReference type="Rhea" id="RHEA-COMP:10747"/>
        <dbReference type="Rhea" id="RHEA-COMP:10748"/>
        <dbReference type="ChEBI" id="CHEBI:83833"/>
        <dbReference type="ChEBI" id="CHEBI:83834"/>
        <dbReference type="EC" id="5.2.1.8"/>
    </reaction>
</comment>
<dbReference type="InterPro" id="IPR019734">
    <property type="entry name" value="TPR_rpt"/>
</dbReference>
<gene>
    <name evidence="10" type="ORF">C1645_291021</name>
</gene>
<dbReference type="Pfam" id="PF00160">
    <property type="entry name" value="Pro_isomerase"/>
    <property type="match status" value="1"/>
</dbReference>
<feature type="repeat" description="TPR" evidence="8">
    <location>
        <begin position="301"/>
        <end position="334"/>
    </location>
</feature>
<proteinExistence type="predicted"/>
<dbReference type="PROSITE" id="PS50072">
    <property type="entry name" value="CSA_PPIASE_2"/>
    <property type="match status" value="1"/>
</dbReference>
<dbReference type="EC" id="5.2.1.8" evidence="3"/>
<dbReference type="CDD" id="cd01926">
    <property type="entry name" value="cyclophilin_ABH_like"/>
    <property type="match status" value="1"/>
</dbReference>
<evidence type="ECO:0000256" key="5">
    <source>
        <dbReference type="ARBA" id="ARBA00022803"/>
    </source>
</evidence>
<dbReference type="PANTHER" id="PTHR11071:SF561">
    <property type="entry name" value="PEPTIDYL-PROLYL CIS-TRANS ISOMERASE D-RELATED"/>
    <property type="match status" value="1"/>
</dbReference>
<dbReference type="FunFam" id="1.25.40.10:FF:000029">
    <property type="entry name" value="peptidyl-prolyl cis-trans isomerase D"/>
    <property type="match status" value="1"/>
</dbReference>
<keyword evidence="4" id="KW-0677">Repeat</keyword>
<keyword evidence="7 10" id="KW-0413">Isomerase</keyword>
<evidence type="ECO:0000256" key="8">
    <source>
        <dbReference type="PROSITE-ProRule" id="PRU00339"/>
    </source>
</evidence>
<dbReference type="PROSITE" id="PS00170">
    <property type="entry name" value="CSA_PPIASE_1"/>
    <property type="match status" value="1"/>
</dbReference>
<dbReference type="AlphaFoldDB" id="A0A397TLI8"/>
<evidence type="ECO:0000256" key="4">
    <source>
        <dbReference type="ARBA" id="ARBA00022737"/>
    </source>
</evidence>
<dbReference type="Gene3D" id="1.25.40.10">
    <property type="entry name" value="Tetratricopeptide repeat domain"/>
    <property type="match status" value="1"/>
</dbReference>
<dbReference type="PRINTS" id="PR00153">
    <property type="entry name" value="CSAPPISMRASE"/>
</dbReference>
<dbReference type="PROSITE" id="PS50005">
    <property type="entry name" value="TPR"/>
    <property type="match status" value="1"/>
</dbReference>
<dbReference type="STRING" id="658196.A0A397TLI8"/>
<dbReference type="GO" id="GO:0016018">
    <property type="term" value="F:cyclosporin A binding"/>
    <property type="evidence" value="ECO:0007669"/>
    <property type="project" value="TreeGrafter"/>
</dbReference>